<evidence type="ECO:0008006" key="4">
    <source>
        <dbReference type="Google" id="ProtNLM"/>
    </source>
</evidence>
<gene>
    <name evidence="2" type="ORF">N792_10255</name>
</gene>
<protein>
    <recommendedName>
        <fullName evidence="4">Flagellar protein FliT</fullName>
    </recommendedName>
</protein>
<keyword evidence="3" id="KW-1185">Reference proteome</keyword>
<feature type="compositionally biased region" description="Polar residues" evidence="1">
    <location>
        <begin position="84"/>
        <end position="95"/>
    </location>
</feature>
<proteinExistence type="predicted"/>
<evidence type="ECO:0000256" key="1">
    <source>
        <dbReference type="SAM" id="MobiDB-lite"/>
    </source>
</evidence>
<dbReference type="Proteomes" id="UP000030017">
    <property type="component" value="Unassembled WGS sequence"/>
</dbReference>
<comment type="caution">
    <text evidence="2">The sequence shown here is derived from an EMBL/GenBank/DDBJ whole genome shotgun (WGS) entry which is preliminary data.</text>
</comment>
<dbReference type="AlphaFoldDB" id="A0A0A0EMJ9"/>
<dbReference type="STRING" id="1122185.N792_10255"/>
<evidence type="ECO:0000313" key="2">
    <source>
        <dbReference type="EMBL" id="KGM51510.1"/>
    </source>
</evidence>
<reference evidence="2 3" key="1">
    <citation type="submission" date="2013-08" db="EMBL/GenBank/DDBJ databases">
        <title>Genome sequencing of Lysobacter.</title>
        <authorList>
            <person name="Zhang S."/>
            <person name="Wang G."/>
        </authorList>
    </citation>
    <scope>NUCLEOTIDE SEQUENCE [LARGE SCALE GENOMIC DNA]</scope>
    <source>
        <strain evidence="2 3">Ko07</strain>
    </source>
</reference>
<dbReference type="EMBL" id="AVPS01000006">
    <property type="protein sequence ID" value="KGM51510.1"/>
    <property type="molecule type" value="Genomic_DNA"/>
</dbReference>
<evidence type="ECO:0000313" key="3">
    <source>
        <dbReference type="Proteomes" id="UP000030017"/>
    </source>
</evidence>
<sequence length="95" mass="10341">MVTPTLPAAAIREALEADDLETAMGLISHHERDVRAALEKAGAADHDYSGWQALLAEQRALLEQLQTARTDASDALQRLKGNRRSVQAYQTGSAR</sequence>
<accession>A0A0A0EMJ9</accession>
<organism evidence="2 3">
    <name type="scientific">Lysobacter concretionis Ko07 = DSM 16239</name>
    <dbReference type="NCBI Taxonomy" id="1122185"/>
    <lineage>
        <taxon>Bacteria</taxon>
        <taxon>Pseudomonadati</taxon>
        <taxon>Pseudomonadota</taxon>
        <taxon>Gammaproteobacteria</taxon>
        <taxon>Lysobacterales</taxon>
        <taxon>Lysobacteraceae</taxon>
        <taxon>Novilysobacter</taxon>
    </lineage>
</organism>
<name>A0A0A0EMJ9_9GAMM</name>
<feature type="region of interest" description="Disordered" evidence="1">
    <location>
        <begin position="76"/>
        <end position="95"/>
    </location>
</feature>